<dbReference type="EMBL" id="PFNO01000211">
    <property type="protein sequence ID" value="PIZ46663.1"/>
    <property type="molecule type" value="Genomic_DNA"/>
</dbReference>
<keyword evidence="1" id="KW-0949">S-adenosyl-L-methionine</keyword>
<keyword evidence="2" id="KW-0479">Metal-binding</keyword>
<dbReference type="InterPro" id="IPR058240">
    <property type="entry name" value="rSAM_sf"/>
</dbReference>
<dbReference type="InterPro" id="IPR023885">
    <property type="entry name" value="4Fe4S-binding_SPASM_dom"/>
</dbReference>
<evidence type="ECO:0000313" key="7">
    <source>
        <dbReference type="Proteomes" id="UP000229753"/>
    </source>
</evidence>
<dbReference type="SFLD" id="SFLDS00029">
    <property type="entry name" value="Radical_SAM"/>
    <property type="match status" value="1"/>
</dbReference>
<dbReference type="InterPro" id="IPR013785">
    <property type="entry name" value="Aldolase_TIM"/>
</dbReference>
<evidence type="ECO:0000313" key="6">
    <source>
        <dbReference type="EMBL" id="PIZ46663.1"/>
    </source>
</evidence>
<feature type="domain" description="Radical SAM core" evidence="5">
    <location>
        <begin position="90"/>
        <end position="328"/>
    </location>
</feature>
<dbReference type="GO" id="GO:0051536">
    <property type="term" value="F:iron-sulfur cluster binding"/>
    <property type="evidence" value="ECO:0007669"/>
    <property type="project" value="UniProtKB-KW"/>
</dbReference>
<dbReference type="SUPFAM" id="SSF102114">
    <property type="entry name" value="Radical SAM enzymes"/>
    <property type="match status" value="1"/>
</dbReference>
<evidence type="ECO:0000256" key="1">
    <source>
        <dbReference type="ARBA" id="ARBA00022691"/>
    </source>
</evidence>
<dbReference type="Pfam" id="PF04055">
    <property type="entry name" value="Radical_SAM"/>
    <property type="match status" value="1"/>
</dbReference>
<gene>
    <name evidence="6" type="ORF">COY29_06275</name>
</gene>
<evidence type="ECO:0000256" key="4">
    <source>
        <dbReference type="ARBA" id="ARBA00023014"/>
    </source>
</evidence>
<dbReference type="CDD" id="cd21109">
    <property type="entry name" value="SPASM"/>
    <property type="match status" value="1"/>
</dbReference>
<dbReference type="PANTHER" id="PTHR11228:SF34">
    <property type="entry name" value="TUNGSTEN-CONTAINING ALDEHYDE FERREDOXIN OXIDOREDUCTASE COFACTOR MODIFYING PROTEIN"/>
    <property type="match status" value="1"/>
</dbReference>
<dbReference type="Pfam" id="PF13186">
    <property type="entry name" value="SPASM"/>
    <property type="match status" value="1"/>
</dbReference>
<evidence type="ECO:0000256" key="2">
    <source>
        <dbReference type="ARBA" id="ARBA00022723"/>
    </source>
</evidence>
<dbReference type="GO" id="GO:0003824">
    <property type="term" value="F:catalytic activity"/>
    <property type="evidence" value="ECO:0007669"/>
    <property type="project" value="InterPro"/>
</dbReference>
<accession>A0A2M7TJE6</accession>
<dbReference type="InterPro" id="IPR050377">
    <property type="entry name" value="Radical_SAM_PqqE_MftC-like"/>
</dbReference>
<dbReference type="Gene3D" id="3.20.20.70">
    <property type="entry name" value="Aldolase class I"/>
    <property type="match status" value="1"/>
</dbReference>
<dbReference type="Proteomes" id="UP000229753">
    <property type="component" value="Unassembled WGS sequence"/>
</dbReference>
<dbReference type="InterPro" id="IPR007197">
    <property type="entry name" value="rSAM"/>
</dbReference>
<evidence type="ECO:0000256" key="3">
    <source>
        <dbReference type="ARBA" id="ARBA00023004"/>
    </source>
</evidence>
<dbReference type="PROSITE" id="PS51918">
    <property type="entry name" value="RADICAL_SAM"/>
    <property type="match status" value="1"/>
</dbReference>
<proteinExistence type="predicted"/>
<dbReference type="SFLD" id="SFLDG01067">
    <property type="entry name" value="SPASM/twitch_domain_containing"/>
    <property type="match status" value="1"/>
</dbReference>
<dbReference type="CDD" id="cd01335">
    <property type="entry name" value="Radical_SAM"/>
    <property type="match status" value="1"/>
</dbReference>
<keyword evidence="4" id="KW-0411">Iron-sulfur</keyword>
<name>A0A2M7TJE6_9BACT</name>
<dbReference type="GO" id="GO:0046872">
    <property type="term" value="F:metal ion binding"/>
    <property type="evidence" value="ECO:0007669"/>
    <property type="project" value="UniProtKB-KW"/>
</dbReference>
<dbReference type="SFLD" id="SFLDG01386">
    <property type="entry name" value="main_SPASM_domain-containing"/>
    <property type="match status" value="1"/>
</dbReference>
<dbReference type="InterPro" id="IPR006638">
    <property type="entry name" value="Elp3/MiaA/NifB-like_rSAM"/>
</dbReference>
<dbReference type="SMART" id="SM00729">
    <property type="entry name" value="Elp3"/>
    <property type="match status" value="1"/>
</dbReference>
<dbReference type="AlphaFoldDB" id="A0A2M7TJE6"/>
<sequence length="470" mass="53254">MKERSLDIREHLSSDEYTFKDGVFFVSGAVRGAIYDLNSSNVYSINQSGCDVLTGASDNPEFWRKLETMNLTTKEKGDRKKMVPELLQNPPLQFVWFEIVSDDCNESCIHCYAECMPPTYRKTMGISDRESEAVNINQERNEKVSFERWKQLIDESYLLGCRRCQFIGGEPLLYRGENGETVFDLAEHAKSAGYEYIEIFTNATLLTPEKVRKIKELGLNIAVSLYSDDGATHDSITKTPGSFKKTTEALKLLKEAGVPVRVETVLMGPNEQTVEKTQRFVEEMGFSHKHPDVLRPKGRGDDPSIMPTKESVVRYSLTLSPSFTVTRDTLSRNISGHPCLLGKITITDNGDVLPCIFSRNLAVGNVQGTTLKEIVTGQKLETVWRNTKDNVLVCQDCEYRYACFDCRSLSEGANQGRGEYFSAPYPRCTYNPYTTEWAKGVWRVDEDGKSYYDETLRPEIEEFVTLSKAE</sequence>
<comment type="caution">
    <text evidence="6">The sequence shown here is derived from an EMBL/GenBank/DDBJ whole genome shotgun (WGS) entry which is preliminary data.</text>
</comment>
<keyword evidence="3" id="KW-0408">Iron</keyword>
<dbReference type="PANTHER" id="PTHR11228">
    <property type="entry name" value="RADICAL SAM DOMAIN PROTEIN"/>
    <property type="match status" value="1"/>
</dbReference>
<organism evidence="6 7">
    <name type="scientific">Candidatus Woesebacteria bacterium CG_4_10_14_0_2_um_filter_39_14</name>
    <dbReference type="NCBI Taxonomy" id="1975054"/>
    <lineage>
        <taxon>Bacteria</taxon>
        <taxon>Candidatus Woeseibacteriota</taxon>
    </lineage>
</organism>
<protein>
    <recommendedName>
        <fullName evidence="5">Radical SAM core domain-containing protein</fullName>
    </recommendedName>
</protein>
<reference evidence="7" key="1">
    <citation type="submission" date="2017-09" db="EMBL/GenBank/DDBJ databases">
        <title>Depth-based differentiation of microbial function through sediment-hosted aquifers and enrichment of novel symbionts in the deep terrestrial subsurface.</title>
        <authorList>
            <person name="Probst A.J."/>
            <person name="Ladd B."/>
            <person name="Jarett J.K."/>
            <person name="Geller-Mcgrath D.E."/>
            <person name="Sieber C.M.K."/>
            <person name="Emerson J.B."/>
            <person name="Anantharaman K."/>
            <person name="Thomas B.C."/>
            <person name="Malmstrom R."/>
            <person name="Stieglmeier M."/>
            <person name="Klingl A."/>
            <person name="Woyke T."/>
            <person name="Ryan C.M."/>
            <person name="Banfield J.F."/>
        </authorList>
    </citation>
    <scope>NUCLEOTIDE SEQUENCE [LARGE SCALE GENOMIC DNA]</scope>
</reference>
<dbReference type="NCBIfam" id="TIGR04085">
    <property type="entry name" value="rSAM_more_4Fe4S"/>
    <property type="match status" value="1"/>
</dbReference>
<evidence type="ECO:0000259" key="5">
    <source>
        <dbReference type="PROSITE" id="PS51918"/>
    </source>
</evidence>